<feature type="compositionally biased region" description="Basic residues" evidence="1">
    <location>
        <begin position="40"/>
        <end position="58"/>
    </location>
</feature>
<evidence type="ECO:0000313" key="3">
    <source>
        <dbReference type="Proteomes" id="UP000007306"/>
    </source>
</evidence>
<dbReference type="AlphaFoldDB" id="I1P102"/>
<organism evidence="2 3">
    <name type="scientific">Oryza glaberrima</name>
    <name type="common">African rice</name>
    <dbReference type="NCBI Taxonomy" id="4538"/>
    <lineage>
        <taxon>Eukaryota</taxon>
        <taxon>Viridiplantae</taxon>
        <taxon>Streptophyta</taxon>
        <taxon>Embryophyta</taxon>
        <taxon>Tracheophyta</taxon>
        <taxon>Spermatophyta</taxon>
        <taxon>Magnoliopsida</taxon>
        <taxon>Liliopsida</taxon>
        <taxon>Poales</taxon>
        <taxon>Poaceae</taxon>
        <taxon>BOP clade</taxon>
        <taxon>Oryzoideae</taxon>
        <taxon>Oryzeae</taxon>
        <taxon>Oryzinae</taxon>
        <taxon>Oryza</taxon>
    </lineage>
</organism>
<sequence length="104" mass="11480">TAPSLCRRRPFGIRRAGAQPPPAPPLCPTAEATVICNRGRQGRHHQGRRGHRRRRQGRRAPSIAASYLVRRSRLVAAKPAAASRFGSLPASPHHRALCVSRRQQ</sequence>
<reference evidence="2" key="1">
    <citation type="submission" date="2015-06" db="UniProtKB">
        <authorList>
            <consortium name="EnsemblPlants"/>
        </authorList>
    </citation>
    <scope>IDENTIFICATION</scope>
</reference>
<feature type="compositionally biased region" description="Basic residues" evidence="1">
    <location>
        <begin position="1"/>
        <end position="12"/>
    </location>
</feature>
<reference evidence="2 3" key="2">
    <citation type="submission" date="2018-04" db="EMBL/GenBank/DDBJ databases">
        <title>OglaRS2 (Oryza glaberrima Reference Sequence Version 2).</title>
        <authorList>
            <person name="Zhang J."/>
            <person name="Kudrna D."/>
            <person name="Lee S."/>
            <person name="Talag J."/>
            <person name="Rajasekar S."/>
            <person name="Wing R.A."/>
        </authorList>
    </citation>
    <scope>NUCLEOTIDE SEQUENCE [LARGE SCALE GENOMIC DNA]</scope>
    <source>
        <strain evidence="2 3">cv. IRGC 96717</strain>
    </source>
</reference>
<proteinExistence type="predicted"/>
<dbReference type="Gramene" id="ORGLA02G0165800.1">
    <property type="protein sequence ID" value="ORGLA02G0165800.1"/>
    <property type="gene ID" value="ORGLA02G0165800"/>
</dbReference>
<feature type="region of interest" description="Disordered" evidence="1">
    <location>
        <begin position="84"/>
        <end position="104"/>
    </location>
</feature>
<feature type="region of interest" description="Disordered" evidence="1">
    <location>
        <begin position="38"/>
        <end position="61"/>
    </location>
</feature>
<keyword evidence="3" id="KW-1185">Reference proteome</keyword>
<accession>I1P102</accession>
<name>I1P102_ORYGL</name>
<feature type="region of interest" description="Disordered" evidence="1">
    <location>
        <begin position="1"/>
        <end position="26"/>
    </location>
</feature>
<dbReference type="EnsemblPlants" id="ORGLA02G0165800.1">
    <property type="protein sequence ID" value="ORGLA02G0165800.1"/>
    <property type="gene ID" value="ORGLA02G0165800"/>
</dbReference>
<dbReference type="HOGENOM" id="CLU_2256983_0_0_1"/>
<evidence type="ECO:0000256" key="1">
    <source>
        <dbReference type="SAM" id="MobiDB-lite"/>
    </source>
</evidence>
<evidence type="ECO:0000313" key="2">
    <source>
        <dbReference type="EnsemblPlants" id="ORGLA02G0165800.1"/>
    </source>
</evidence>
<dbReference type="Proteomes" id="UP000007306">
    <property type="component" value="Chromosome 2"/>
</dbReference>
<protein>
    <submittedName>
        <fullName evidence="2">Uncharacterized protein</fullName>
    </submittedName>
</protein>